<evidence type="ECO:0000256" key="1">
    <source>
        <dbReference type="ARBA" id="ARBA00010577"/>
    </source>
</evidence>
<organism evidence="4 5">
    <name type="scientific">Arthrobacter oryzae</name>
    <dbReference type="NCBI Taxonomy" id="409290"/>
    <lineage>
        <taxon>Bacteria</taxon>
        <taxon>Bacillati</taxon>
        <taxon>Actinomycetota</taxon>
        <taxon>Actinomycetes</taxon>
        <taxon>Micrococcales</taxon>
        <taxon>Micrococcaceae</taxon>
        <taxon>Arthrobacter</taxon>
    </lineage>
</organism>
<keyword evidence="4" id="KW-0282">Flagellum</keyword>
<evidence type="ECO:0000256" key="2">
    <source>
        <dbReference type="ARBA" id="ARBA00022795"/>
    </source>
</evidence>
<dbReference type="AlphaFoldDB" id="A0A495E9N5"/>
<evidence type="ECO:0000256" key="3">
    <source>
        <dbReference type="SAM" id="MobiDB-lite"/>
    </source>
</evidence>
<dbReference type="Proteomes" id="UP000276055">
    <property type="component" value="Unassembled WGS sequence"/>
</dbReference>
<sequence length="154" mass="15753">MTIQPIASQPITPQTVTPQPVSGAGATTAASAVRTPVQTMDANVFMTLLVAQLKNQNPSAPMDTNQMMSQTLQLSTMEKMTELTSNSKEGFSLQMRTAAAQLIGHSVGYTLADGTTGTGVATAVSYAGSVPSVKIGDLSVPLDSITGLTAPAAP</sequence>
<proteinExistence type="inferred from homology"/>
<dbReference type="RefSeq" id="WP_120955156.1">
    <property type="nucleotide sequence ID" value="NZ_RBIR01000010.1"/>
</dbReference>
<protein>
    <submittedName>
        <fullName evidence="4">Flagellar basal-body rod modification protein FlgD</fullName>
    </submittedName>
</protein>
<dbReference type="InterPro" id="IPR005648">
    <property type="entry name" value="FlgD"/>
</dbReference>
<evidence type="ECO:0000313" key="5">
    <source>
        <dbReference type="Proteomes" id="UP000276055"/>
    </source>
</evidence>
<dbReference type="EMBL" id="RBIR01000010">
    <property type="protein sequence ID" value="RKR13608.1"/>
    <property type="molecule type" value="Genomic_DNA"/>
</dbReference>
<accession>A0A495E9N5</accession>
<keyword evidence="4" id="KW-0969">Cilium</keyword>
<comment type="similarity">
    <text evidence="1">Belongs to the FlgD family.</text>
</comment>
<keyword evidence="2" id="KW-1005">Bacterial flagellum biogenesis</keyword>
<name>A0A495E9N5_9MICC</name>
<dbReference type="Pfam" id="PF03963">
    <property type="entry name" value="FlgD"/>
    <property type="match status" value="1"/>
</dbReference>
<feature type="region of interest" description="Disordered" evidence="3">
    <location>
        <begin position="1"/>
        <end position="24"/>
    </location>
</feature>
<reference evidence="4 5" key="1">
    <citation type="submission" date="2018-10" db="EMBL/GenBank/DDBJ databases">
        <title>Genomic Encyclopedia of Type Strains, Phase IV (KMG-IV): sequencing the most valuable type-strain genomes for metagenomic binning, comparative biology and taxonomic classification.</title>
        <authorList>
            <person name="Goeker M."/>
        </authorList>
    </citation>
    <scope>NUCLEOTIDE SEQUENCE [LARGE SCALE GENOMIC DNA]</scope>
    <source>
        <strain evidence="4 5">DSM 25586</strain>
    </source>
</reference>
<gene>
    <name evidence="4" type="ORF">C8D78_3556</name>
</gene>
<feature type="compositionally biased region" description="Low complexity" evidence="3">
    <location>
        <begin position="9"/>
        <end position="24"/>
    </location>
</feature>
<evidence type="ECO:0000313" key="4">
    <source>
        <dbReference type="EMBL" id="RKR13608.1"/>
    </source>
</evidence>
<keyword evidence="4" id="KW-0966">Cell projection</keyword>
<dbReference type="OrthoDB" id="9785233at2"/>
<dbReference type="GO" id="GO:0044781">
    <property type="term" value="P:bacterial-type flagellum organization"/>
    <property type="evidence" value="ECO:0007669"/>
    <property type="project" value="UniProtKB-KW"/>
</dbReference>
<comment type="caution">
    <text evidence="4">The sequence shown here is derived from an EMBL/GenBank/DDBJ whole genome shotgun (WGS) entry which is preliminary data.</text>
</comment>